<name>A0AAE1QDW0_9EUCA</name>
<dbReference type="Proteomes" id="UP001292094">
    <property type="component" value="Unassembled WGS sequence"/>
</dbReference>
<keyword evidence="2" id="KW-0812">Transmembrane</keyword>
<gene>
    <name evidence="3" type="ORF">Pmani_004330</name>
</gene>
<feature type="region of interest" description="Disordered" evidence="1">
    <location>
        <begin position="96"/>
        <end position="180"/>
    </location>
</feature>
<accession>A0AAE1QDW0</accession>
<evidence type="ECO:0000313" key="4">
    <source>
        <dbReference type="Proteomes" id="UP001292094"/>
    </source>
</evidence>
<feature type="compositionally biased region" description="Polar residues" evidence="1">
    <location>
        <begin position="126"/>
        <end position="137"/>
    </location>
</feature>
<proteinExistence type="predicted"/>
<feature type="transmembrane region" description="Helical" evidence="2">
    <location>
        <begin position="36"/>
        <end position="56"/>
    </location>
</feature>
<organism evidence="3 4">
    <name type="scientific">Petrolisthes manimaculis</name>
    <dbReference type="NCBI Taxonomy" id="1843537"/>
    <lineage>
        <taxon>Eukaryota</taxon>
        <taxon>Metazoa</taxon>
        <taxon>Ecdysozoa</taxon>
        <taxon>Arthropoda</taxon>
        <taxon>Crustacea</taxon>
        <taxon>Multicrustacea</taxon>
        <taxon>Malacostraca</taxon>
        <taxon>Eumalacostraca</taxon>
        <taxon>Eucarida</taxon>
        <taxon>Decapoda</taxon>
        <taxon>Pleocyemata</taxon>
        <taxon>Anomura</taxon>
        <taxon>Galatheoidea</taxon>
        <taxon>Porcellanidae</taxon>
        <taxon>Petrolisthes</taxon>
    </lineage>
</organism>
<evidence type="ECO:0000256" key="1">
    <source>
        <dbReference type="SAM" id="MobiDB-lite"/>
    </source>
</evidence>
<sequence>NVSWQLSIWFFYTVAYDLFLLIVAVIDGVYTSFSDISSYVVCLVTTYCVIVVDSYYEKVRGWMMEASKLFLHVVPTRCSYTFLLLTQLLQDERLEKAGGGSRRRSSLVINRSSPDSPTPQVEIPPTTYTLNPSSNTLAPPPISLGPTPSSRHGYHPAPSSPSKEPVQARHHHHHAYHNNV</sequence>
<keyword evidence="2" id="KW-1133">Transmembrane helix</keyword>
<feature type="non-terminal residue" evidence="3">
    <location>
        <position position="1"/>
    </location>
</feature>
<comment type="caution">
    <text evidence="3">The sequence shown here is derived from an EMBL/GenBank/DDBJ whole genome shotgun (WGS) entry which is preliminary data.</text>
</comment>
<evidence type="ECO:0000256" key="2">
    <source>
        <dbReference type="SAM" id="Phobius"/>
    </source>
</evidence>
<feature type="compositionally biased region" description="Polar residues" evidence="1">
    <location>
        <begin position="107"/>
        <end position="119"/>
    </location>
</feature>
<feature type="transmembrane region" description="Helical" evidence="2">
    <location>
        <begin position="9"/>
        <end position="30"/>
    </location>
</feature>
<protein>
    <submittedName>
        <fullName evidence="3">Uncharacterized protein</fullName>
    </submittedName>
</protein>
<evidence type="ECO:0000313" key="3">
    <source>
        <dbReference type="EMBL" id="KAK4325059.1"/>
    </source>
</evidence>
<feature type="compositionally biased region" description="Basic residues" evidence="1">
    <location>
        <begin position="168"/>
        <end position="180"/>
    </location>
</feature>
<keyword evidence="2" id="KW-0472">Membrane</keyword>
<keyword evidence="4" id="KW-1185">Reference proteome</keyword>
<dbReference type="EMBL" id="JAWZYT010000300">
    <property type="protein sequence ID" value="KAK4325059.1"/>
    <property type="molecule type" value="Genomic_DNA"/>
</dbReference>
<reference evidence="3" key="1">
    <citation type="submission" date="2023-11" db="EMBL/GenBank/DDBJ databases">
        <title>Genome assemblies of two species of porcelain crab, Petrolisthes cinctipes and Petrolisthes manimaculis (Anomura: Porcellanidae).</title>
        <authorList>
            <person name="Angst P."/>
        </authorList>
    </citation>
    <scope>NUCLEOTIDE SEQUENCE</scope>
    <source>
        <strain evidence="3">PB745_02</strain>
        <tissue evidence="3">Gill</tissue>
    </source>
</reference>
<dbReference type="AlphaFoldDB" id="A0AAE1QDW0"/>